<dbReference type="Gene3D" id="3.80.10.10">
    <property type="entry name" value="Ribonuclease Inhibitor"/>
    <property type="match status" value="1"/>
</dbReference>
<evidence type="ECO:0000313" key="3">
    <source>
        <dbReference type="Proteomes" id="UP000559027"/>
    </source>
</evidence>
<dbReference type="EMBL" id="JAACJO010000008">
    <property type="protein sequence ID" value="KAF5354894.1"/>
    <property type="molecule type" value="Genomic_DNA"/>
</dbReference>
<evidence type="ECO:0000313" key="2">
    <source>
        <dbReference type="EMBL" id="KAF5354894.1"/>
    </source>
</evidence>
<keyword evidence="3" id="KW-1185">Reference proteome</keyword>
<gene>
    <name evidence="2" type="ORF">D9756_005463</name>
</gene>
<name>A0A8H5D824_9AGAR</name>
<accession>A0A8H5D824</accession>
<organism evidence="2 3">
    <name type="scientific">Leucocoprinus leucothites</name>
    <dbReference type="NCBI Taxonomy" id="201217"/>
    <lineage>
        <taxon>Eukaryota</taxon>
        <taxon>Fungi</taxon>
        <taxon>Dikarya</taxon>
        <taxon>Basidiomycota</taxon>
        <taxon>Agaricomycotina</taxon>
        <taxon>Agaricomycetes</taxon>
        <taxon>Agaricomycetidae</taxon>
        <taxon>Agaricales</taxon>
        <taxon>Agaricineae</taxon>
        <taxon>Agaricaceae</taxon>
        <taxon>Leucocoprinus</taxon>
    </lineage>
</organism>
<proteinExistence type="predicted"/>
<dbReference type="PROSITE" id="PS50181">
    <property type="entry name" value="FBOX"/>
    <property type="match status" value="1"/>
</dbReference>
<evidence type="ECO:0000259" key="1">
    <source>
        <dbReference type="PROSITE" id="PS50181"/>
    </source>
</evidence>
<dbReference type="Proteomes" id="UP000559027">
    <property type="component" value="Unassembled WGS sequence"/>
</dbReference>
<dbReference type="AlphaFoldDB" id="A0A8H5D824"/>
<comment type="caution">
    <text evidence="2">The sequence shown here is derived from an EMBL/GenBank/DDBJ whole genome shotgun (WGS) entry which is preliminary data.</text>
</comment>
<dbReference type="Pfam" id="PF12937">
    <property type="entry name" value="F-box-like"/>
    <property type="match status" value="1"/>
</dbReference>
<dbReference type="SUPFAM" id="SSF52047">
    <property type="entry name" value="RNI-like"/>
    <property type="match status" value="1"/>
</dbReference>
<dbReference type="InterPro" id="IPR036047">
    <property type="entry name" value="F-box-like_dom_sf"/>
</dbReference>
<protein>
    <recommendedName>
        <fullName evidence="1">F-box domain-containing protein</fullName>
    </recommendedName>
</protein>
<dbReference type="SUPFAM" id="SSF81383">
    <property type="entry name" value="F-box domain"/>
    <property type="match status" value="1"/>
</dbReference>
<dbReference type="InterPro" id="IPR032675">
    <property type="entry name" value="LRR_dom_sf"/>
</dbReference>
<reference evidence="2 3" key="1">
    <citation type="journal article" date="2020" name="ISME J.">
        <title>Uncovering the hidden diversity of litter-decomposition mechanisms in mushroom-forming fungi.</title>
        <authorList>
            <person name="Floudas D."/>
            <person name="Bentzer J."/>
            <person name="Ahren D."/>
            <person name="Johansson T."/>
            <person name="Persson P."/>
            <person name="Tunlid A."/>
        </authorList>
    </citation>
    <scope>NUCLEOTIDE SEQUENCE [LARGE SCALE GENOMIC DNA]</scope>
    <source>
        <strain evidence="2 3">CBS 146.42</strain>
    </source>
</reference>
<dbReference type="Gene3D" id="1.20.1280.50">
    <property type="match status" value="1"/>
</dbReference>
<feature type="domain" description="F-box" evidence="1">
    <location>
        <begin position="5"/>
        <end position="60"/>
    </location>
</feature>
<dbReference type="InterPro" id="IPR001810">
    <property type="entry name" value="F-box_dom"/>
</dbReference>
<dbReference type="OrthoDB" id="3023006at2759"/>
<sequence>MDQPDPRINTLPPEVLSTIFLLLRQIRRYPQLLPFQVKLSHVCQHWRQVAVSTPQLWSSITLFSAGSQPCAYEWLKRSRTVPLDVRLDLYSADYRGELNPAWIEDNLSRIAHIVDRFQNLFLITFQEVNVYHILQLFQQAKAPLLERLRVHIGNHEHLQELHPFITPNHDFTLSTTFGGGLPKLTFTELKPLRCIPPLTSITALHLNFVGGQPAVLSFNQLVEILRMPQSLVTLSLRGSVATDGWPLQRDRPSITLPELRNLELSSNGATGVRFIIFFGAPNLESLRWHVNSDNYHLLLESPQFQPDANKFPKLRYLTLVAQPLTPYHLERLMRVFPTPTHILCTHSLTPRLTFKHLDPLLDAPRLEVLALQRMFEPRSGAAAQALQNALTGRQRIKKILVDTELLAYLKSYGPGITSMVDLDEINKHTFPDYWRISRSLDTPDRL</sequence>